<organism evidence="10 11">
    <name type="scientific">Maridesulfovibrio salexigens (strain ATCC 14822 / DSM 2638 / NCIMB 8403 / VKM B-1763)</name>
    <name type="common">Desulfovibrio salexigens</name>
    <dbReference type="NCBI Taxonomy" id="526222"/>
    <lineage>
        <taxon>Bacteria</taxon>
        <taxon>Pseudomonadati</taxon>
        <taxon>Thermodesulfobacteriota</taxon>
        <taxon>Desulfovibrionia</taxon>
        <taxon>Desulfovibrionales</taxon>
        <taxon>Desulfovibrionaceae</taxon>
        <taxon>Maridesulfovibrio</taxon>
    </lineage>
</organism>
<dbReference type="PANTHER" id="PTHR30561">
    <property type="entry name" value="SMR FAMILY PROTON-DEPENDENT DRUG EFFLUX TRANSPORTER SUGE"/>
    <property type="match status" value="1"/>
</dbReference>
<dbReference type="GO" id="GO:1990961">
    <property type="term" value="P:xenobiotic detoxification by transmembrane export across the plasma membrane"/>
    <property type="evidence" value="ECO:0007669"/>
    <property type="project" value="UniProtKB-ARBA"/>
</dbReference>
<dbReference type="EMBL" id="CP001649">
    <property type="protein sequence ID" value="ACS78996.1"/>
    <property type="molecule type" value="Genomic_DNA"/>
</dbReference>
<dbReference type="STRING" id="526222.Desal_0931"/>
<dbReference type="GO" id="GO:0022857">
    <property type="term" value="F:transmembrane transporter activity"/>
    <property type="evidence" value="ECO:0007669"/>
    <property type="project" value="InterPro"/>
</dbReference>
<feature type="transmembrane region" description="Helical" evidence="9">
    <location>
        <begin position="85"/>
        <end position="103"/>
    </location>
</feature>
<comment type="similarity">
    <text evidence="7 8">Belongs to the drug/metabolite transporter (DMT) superfamily. Small multidrug resistance (SMR) (TC 2.A.7.1) family.</text>
</comment>
<evidence type="ECO:0000256" key="9">
    <source>
        <dbReference type="SAM" id="Phobius"/>
    </source>
</evidence>
<evidence type="ECO:0000256" key="8">
    <source>
        <dbReference type="RuleBase" id="RU003942"/>
    </source>
</evidence>
<keyword evidence="2" id="KW-0813">Transport</keyword>
<protein>
    <submittedName>
        <fullName evidence="10">Small multidrug resistance protein</fullName>
    </submittedName>
</protein>
<evidence type="ECO:0000313" key="10">
    <source>
        <dbReference type="EMBL" id="ACS78996.1"/>
    </source>
</evidence>
<keyword evidence="11" id="KW-1185">Reference proteome</keyword>
<feature type="transmembrane region" description="Helical" evidence="9">
    <location>
        <begin position="30"/>
        <end position="51"/>
    </location>
</feature>
<dbReference type="InterPro" id="IPR000390">
    <property type="entry name" value="Small_drug/metabolite_transptr"/>
</dbReference>
<dbReference type="SUPFAM" id="SSF103481">
    <property type="entry name" value="Multidrug resistance efflux transporter EmrE"/>
    <property type="match status" value="1"/>
</dbReference>
<comment type="subcellular location">
    <subcellularLocation>
        <location evidence="1 8">Cell membrane</location>
        <topology evidence="1 8">Multi-pass membrane protein</topology>
    </subcellularLocation>
</comment>
<evidence type="ECO:0000256" key="1">
    <source>
        <dbReference type="ARBA" id="ARBA00004651"/>
    </source>
</evidence>
<accession>C6BZT9</accession>
<proteinExistence type="inferred from homology"/>
<dbReference type="Pfam" id="PF00893">
    <property type="entry name" value="Multi_Drug_Res"/>
    <property type="match status" value="1"/>
</dbReference>
<keyword evidence="4 8" id="KW-0812">Transmembrane</keyword>
<gene>
    <name evidence="10" type="ordered locus">Desal_0931</name>
</gene>
<dbReference type="Gene3D" id="1.10.3730.20">
    <property type="match status" value="1"/>
</dbReference>
<evidence type="ECO:0000313" key="11">
    <source>
        <dbReference type="Proteomes" id="UP000002601"/>
    </source>
</evidence>
<keyword evidence="5 9" id="KW-1133">Transmembrane helix</keyword>
<evidence type="ECO:0000256" key="5">
    <source>
        <dbReference type="ARBA" id="ARBA00022989"/>
    </source>
</evidence>
<keyword evidence="3" id="KW-1003">Cell membrane</keyword>
<dbReference type="Proteomes" id="UP000002601">
    <property type="component" value="Chromosome"/>
</dbReference>
<evidence type="ECO:0000256" key="3">
    <source>
        <dbReference type="ARBA" id="ARBA00022475"/>
    </source>
</evidence>
<dbReference type="OrthoDB" id="9808638at2"/>
<dbReference type="InterPro" id="IPR037185">
    <property type="entry name" value="EmrE-like"/>
</dbReference>
<feature type="transmembrane region" description="Helical" evidence="9">
    <location>
        <begin position="58"/>
        <end position="79"/>
    </location>
</feature>
<dbReference type="InterPro" id="IPR045324">
    <property type="entry name" value="Small_multidrug_res"/>
</dbReference>
<dbReference type="PANTHER" id="PTHR30561:SF1">
    <property type="entry name" value="MULTIDRUG TRANSPORTER EMRE"/>
    <property type="match status" value="1"/>
</dbReference>
<dbReference type="eggNOG" id="COG2076">
    <property type="taxonomic scope" value="Bacteria"/>
</dbReference>
<evidence type="ECO:0000256" key="2">
    <source>
        <dbReference type="ARBA" id="ARBA00022448"/>
    </source>
</evidence>
<evidence type="ECO:0000256" key="4">
    <source>
        <dbReference type="ARBA" id="ARBA00022692"/>
    </source>
</evidence>
<keyword evidence="6 9" id="KW-0472">Membrane</keyword>
<reference evidence="10 11" key="1">
    <citation type="submission" date="2009-06" db="EMBL/GenBank/DDBJ databases">
        <title>Complete sequence of Desulfovibrio salexigens DSM 2638.</title>
        <authorList>
            <consortium name="US DOE Joint Genome Institute"/>
            <person name="Lucas S."/>
            <person name="Copeland A."/>
            <person name="Lapidus A."/>
            <person name="Glavina del Rio T."/>
            <person name="Tice H."/>
            <person name="Bruce D."/>
            <person name="Goodwin L."/>
            <person name="Pitluck S."/>
            <person name="Munk A.C."/>
            <person name="Brettin T."/>
            <person name="Detter J.C."/>
            <person name="Han C."/>
            <person name="Tapia R."/>
            <person name="Larimer F."/>
            <person name="Land M."/>
            <person name="Hauser L."/>
            <person name="Kyrpides N."/>
            <person name="Anderson I."/>
            <person name="Wall J.D."/>
            <person name="Arkin A.P."/>
            <person name="Dehal P."/>
            <person name="Chivian D."/>
            <person name="Giles B."/>
            <person name="Hazen T.C."/>
        </authorList>
    </citation>
    <scope>NUCLEOTIDE SEQUENCE [LARGE SCALE GENOMIC DNA]</scope>
    <source>
        <strain evidence="11">ATCC 14822 / DSM 2638 / NCIMB 8403 / VKM B-1763</strain>
    </source>
</reference>
<dbReference type="GO" id="GO:0005886">
    <property type="term" value="C:plasma membrane"/>
    <property type="evidence" value="ECO:0007669"/>
    <property type="project" value="UniProtKB-SubCell"/>
</dbReference>
<dbReference type="KEGG" id="dsa:Desal_0931"/>
<name>C6BZT9_MARSD</name>
<dbReference type="FunFam" id="1.10.3730.20:FF:000001">
    <property type="entry name" value="Quaternary ammonium compound resistance transporter SugE"/>
    <property type="match status" value="1"/>
</dbReference>
<evidence type="ECO:0000256" key="6">
    <source>
        <dbReference type="ARBA" id="ARBA00023136"/>
    </source>
</evidence>
<dbReference type="AlphaFoldDB" id="C6BZT9"/>
<dbReference type="RefSeq" id="WP_015850815.1">
    <property type="nucleotide sequence ID" value="NC_012881.1"/>
</dbReference>
<dbReference type="HOGENOM" id="CLU_133067_0_1_7"/>
<evidence type="ECO:0000256" key="7">
    <source>
        <dbReference type="ARBA" id="ARBA00038032"/>
    </source>
</evidence>
<sequence length="108" mass="11598">MQYWIILACAIVLEVCGTIAMKFSEGFTRIVPSVLMFVLYGASFTALAFALKKIDVSVAYAIWSGLGTAIIFTIGIFFFKESVSVLKVVSLLLIITGVVGLKLSGASH</sequence>